<organism evidence="4 5">
    <name type="scientific">Pelobates cultripes</name>
    <name type="common">Western spadefoot toad</name>
    <dbReference type="NCBI Taxonomy" id="61616"/>
    <lineage>
        <taxon>Eukaryota</taxon>
        <taxon>Metazoa</taxon>
        <taxon>Chordata</taxon>
        <taxon>Craniata</taxon>
        <taxon>Vertebrata</taxon>
        <taxon>Euteleostomi</taxon>
        <taxon>Amphibia</taxon>
        <taxon>Batrachia</taxon>
        <taxon>Anura</taxon>
        <taxon>Pelobatoidea</taxon>
        <taxon>Pelobatidae</taxon>
        <taxon>Pelobates</taxon>
    </lineage>
</organism>
<evidence type="ECO:0000313" key="5">
    <source>
        <dbReference type="Proteomes" id="UP001295444"/>
    </source>
</evidence>
<gene>
    <name evidence="4" type="ORF">PECUL_23A045696</name>
</gene>
<evidence type="ECO:0000256" key="2">
    <source>
        <dbReference type="SAM" id="Coils"/>
    </source>
</evidence>
<evidence type="ECO:0000256" key="1">
    <source>
        <dbReference type="ARBA" id="ARBA00023054"/>
    </source>
</evidence>
<keyword evidence="5" id="KW-1185">Reference proteome</keyword>
<dbReference type="GO" id="GO:0005737">
    <property type="term" value="C:cytoplasm"/>
    <property type="evidence" value="ECO:0007669"/>
    <property type="project" value="TreeGrafter"/>
</dbReference>
<sequence length="140" mass="16371">MTTEISIDNSKLPGVREVVRDFGVLEDHTLAHTLQEQEIEHHLATNIQRNRLVKHDLKVAKQLQEEEDLQAQARLKNQHVELELLDGEIAQEIQEKLVIEAERRRRQEEKDERELQNIIVTVYPGVRGFQIKLELHGMSK</sequence>
<dbReference type="GO" id="GO:0031625">
    <property type="term" value="F:ubiquitin protein ligase binding"/>
    <property type="evidence" value="ECO:0007669"/>
    <property type="project" value="TreeGrafter"/>
</dbReference>
<proteinExistence type="predicted"/>
<protein>
    <submittedName>
        <fullName evidence="4">Coiled-coil domain-containing 50</fullName>
    </submittedName>
</protein>
<dbReference type="Proteomes" id="UP001295444">
    <property type="component" value="Chromosome 02"/>
</dbReference>
<keyword evidence="1 2" id="KW-0175">Coiled coil</keyword>
<dbReference type="PANTHER" id="PTHR22115">
    <property type="entry name" value="C3ORF6 PROTEIN-RELATED"/>
    <property type="match status" value="1"/>
</dbReference>
<reference evidence="4" key="1">
    <citation type="submission" date="2022-03" db="EMBL/GenBank/DDBJ databases">
        <authorList>
            <person name="Alioto T."/>
            <person name="Alioto T."/>
            <person name="Gomez Garrido J."/>
        </authorList>
    </citation>
    <scope>NUCLEOTIDE SEQUENCE</scope>
</reference>
<feature type="coiled-coil region" evidence="2">
    <location>
        <begin position="63"/>
        <end position="118"/>
    </location>
</feature>
<accession>A0AAD1RCR3</accession>
<evidence type="ECO:0000259" key="3">
    <source>
        <dbReference type="Pfam" id="PF15295"/>
    </source>
</evidence>
<evidence type="ECO:0000313" key="4">
    <source>
        <dbReference type="EMBL" id="CAH2247947.1"/>
    </source>
</evidence>
<dbReference type="EMBL" id="OW240913">
    <property type="protein sequence ID" value="CAH2247947.1"/>
    <property type="molecule type" value="Genomic_DNA"/>
</dbReference>
<dbReference type="AlphaFoldDB" id="A0AAD1RCR3"/>
<dbReference type="PANTHER" id="PTHR22115:SF1">
    <property type="entry name" value="COILED-COIL DOMAIN-CONTAINING PROTEIN 50"/>
    <property type="match status" value="1"/>
</dbReference>
<dbReference type="Pfam" id="PF15295">
    <property type="entry name" value="CCDC50_N"/>
    <property type="match status" value="1"/>
</dbReference>
<dbReference type="InterPro" id="IPR029311">
    <property type="entry name" value="CCDC50_N"/>
</dbReference>
<name>A0AAD1RCR3_PELCU</name>
<dbReference type="InterPro" id="IPR039303">
    <property type="entry name" value="CCDC50"/>
</dbReference>
<feature type="domain" description="Coiled-coil" evidence="3">
    <location>
        <begin position="6"/>
        <end position="112"/>
    </location>
</feature>